<feature type="coiled-coil region" evidence="1">
    <location>
        <begin position="262"/>
        <end position="289"/>
    </location>
</feature>
<proteinExistence type="predicted"/>
<dbReference type="Gene3D" id="1.10.287.1490">
    <property type="match status" value="1"/>
</dbReference>
<protein>
    <recommendedName>
        <fullName evidence="4">DUF2326 domain-containing protein</fullName>
    </recommendedName>
</protein>
<dbReference type="Proteomes" id="UP000187158">
    <property type="component" value="Unassembled WGS sequence"/>
</dbReference>
<evidence type="ECO:0000256" key="1">
    <source>
        <dbReference type="SAM" id="Coils"/>
    </source>
</evidence>
<keyword evidence="1" id="KW-0175">Coiled coil</keyword>
<dbReference type="EMBL" id="MPVP01000544">
    <property type="protein sequence ID" value="OMD01075.1"/>
    <property type="molecule type" value="Genomic_DNA"/>
</dbReference>
<evidence type="ECO:0008006" key="4">
    <source>
        <dbReference type="Google" id="ProtNLM"/>
    </source>
</evidence>
<keyword evidence="3" id="KW-1185">Reference proteome</keyword>
<feature type="coiled-coil region" evidence="1">
    <location>
        <begin position="204"/>
        <end position="231"/>
    </location>
</feature>
<organism evidence="2 3">
    <name type="scientific">Paenibacillus odorifer</name>
    <dbReference type="NCBI Taxonomy" id="189426"/>
    <lineage>
        <taxon>Bacteria</taxon>
        <taxon>Bacillati</taxon>
        <taxon>Bacillota</taxon>
        <taxon>Bacilli</taxon>
        <taxon>Bacillales</taxon>
        <taxon>Paenibacillaceae</taxon>
        <taxon>Paenibacillus</taxon>
    </lineage>
</organism>
<dbReference type="InterPro" id="IPR027417">
    <property type="entry name" value="P-loop_NTPase"/>
</dbReference>
<evidence type="ECO:0000313" key="2">
    <source>
        <dbReference type="EMBL" id="OMD01075.1"/>
    </source>
</evidence>
<dbReference type="SUPFAM" id="SSF52540">
    <property type="entry name" value="P-loop containing nucleoside triphosphate hydrolases"/>
    <property type="match status" value="1"/>
</dbReference>
<gene>
    <name evidence="2" type="ORF">BSO21_32625</name>
</gene>
<comment type="caution">
    <text evidence="2">The sequence shown here is derived from an EMBL/GenBank/DDBJ whole genome shotgun (WGS) entry which is preliminary data.</text>
</comment>
<accession>A0ABX3GG33</accession>
<sequence length="352" mass="41634">MIIKELNLYSFTDKKLLKTYPFVINGLNIILGERKEEGKETNGVGKTTMIEAINYILGSSKPKDFNSTNLISKDIFIVLEVMVNRKIIWLARLINDNKHGYILSGSREITYSINNWRKEENKKYKEYVNSLFDTENGAPAFSALREYIIRDEKKGFTDIGLPNRKAMLESSYMAYLFHLPYTYEKEIADVKNKHKELSKKIKLINSLKNDISNLKMDERRIEKEIEKLDVMIRSVNLNEKFIKDAKQYEENKSSYNTLQKEIFELEHIKKQYAKNINNLEEKLNELKMLNDIESFYNQLIGYFPDSVKKNKDDIFAFYNFMVDNRGIYFNHKIEGINHELNVKQEKLKTYRN</sequence>
<name>A0ABX3GG33_9BACL</name>
<dbReference type="Gene3D" id="3.40.50.300">
    <property type="entry name" value="P-loop containing nucleotide triphosphate hydrolases"/>
    <property type="match status" value="1"/>
</dbReference>
<evidence type="ECO:0000313" key="3">
    <source>
        <dbReference type="Proteomes" id="UP000187158"/>
    </source>
</evidence>
<reference evidence="2 3" key="1">
    <citation type="submission" date="2016-11" db="EMBL/GenBank/DDBJ databases">
        <title>Paenibacillus species isolates.</title>
        <authorList>
            <person name="Beno S.M."/>
        </authorList>
    </citation>
    <scope>NUCLEOTIDE SEQUENCE [LARGE SCALE GENOMIC DNA]</scope>
    <source>
        <strain evidence="2 3">FSL H7-0433</strain>
    </source>
</reference>
<dbReference type="RefSeq" id="WP_076220833.1">
    <property type="nucleotide sequence ID" value="NZ_MPVP01000544.1"/>
</dbReference>